<feature type="region of interest" description="Disordered" evidence="8">
    <location>
        <begin position="1"/>
        <end position="43"/>
    </location>
</feature>
<feature type="compositionally biased region" description="Basic and acidic residues" evidence="8">
    <location>
        <begin position="29"/>
        <end position="43"/>
    </location>
</feature>
<keyword evidence="4" id="KW-0507">mRNA processing</keyword>
<dbReference type="GO" id="GO:0000350">
    <property type="term" value="P:generation of catalytic spliceosome for second transesterification step"/>
    <property type="evidence" value="ECO:0007669"/>
    <property type="project" value="TreeGrafter"/>
</dbReference>
<organism evidence="10 11">
    <name type="scientific">Candida verbasci</name>
    <dbReference type="NCBI Taxonomy" id="1227364"/>
    <lineage>
        <taxon>Eukaryota</taxon>
        <taxon>Fungi</taxon>
        <taxon>Dikarya</taxon>
        <taxon>Ascomycota</taxon>
        <taxon>Saccharomycotina</taxon>
        <taxon>Pichiomycetes</taxon>
        <taxon>Debaryomycetaceae</taxon>
        <taxon>Candida/Lodderomyces clade</taxon>
        <taxon>Candida</taxon>
    </lineage>
</organism>
<gene>
    <name evidence="10" type="ORF">CANVERA_P1337</name>
</gene>
<keyword evidence="11" id="KW-1185">Reference proteome</keyword>
<comment type="caution">
    <text evidence="10">The sequence shown here is derived from an EMBL/GenBank/DDBJ whole genome shotgun (WGS) entry which is preliminary data.</text>
</comment>
<dbReference type="PANTHER" id="PTHR13007">
    <property type="entry name" value="PRE-MRNA SPLICING FACTOR-RELATED"/>
    <property type="match status" value="1"/>
</dbReference>
<evidence type="ECO:0000256" key="8">
    <source>
        <dbReference type="SAM" id="MobiDB-lite"/>
    </source>
</evidence>
<evidence type="ECO:0000259" key="9">
    <source>
        <dbReference type="Pfam" id="PF02840"/>
    </source>
</evidence>
<dbReference type="EMBL" id="CANTUO010000001">
    <property type="protein sequence ID" value="CAI5756818.1"/>
    <property type="molecule type" value="Genomic_DNA"/>
</dbReference>
<proteinExistence type="inferred from homology"/>
<protein>
    <recommendedName>
        <fullName evidence="3">Pre-mRNA-splicing factor 18</fullName>
    </recommendedName>
</protein>
<feature type="compositionally biased region" description="Basic residues" evidence="8">
    <location>
        <begin position="16"/>
        <end position="28"/>
    </location>
</feature>
<evidence type="ECO:0000256" key="5">
    <source>
        <dbReference type="ARBA" id="ARBA00022728"/>
    </source>
</evidence>
<comment type="subcellular location">
    <subcellularLocation>
        <location evidence="1">Nucleus</location>
    </subcellularLocation>
</comment>
<name>A0A9W4TSD8_9ASCO</name>
<dbReference type="PANTHER" id="PTHR13007:SF19">
    <property type="entry name" value="PRE-MRNA-SPLICING FACTOR 18"/>
    <property type="match status" value="1"/>
</dbReference>
<feature type="domain" description="Prp18" evidence="9">
    <location>
        <begin position="167"/>
        <end position="268"/>
    </location>
</feature>
<keyword evidence="7" id="KW-0539">Nucleus</keyword>
<comment type="similarity">
    <text evidence="2">Belongs to the PRP18 family.</text>
</comment>
<dbReference type="InterPro" id="IPR004098">
    <property type="entry name" value="Prp18"/>
</dbReference>
<keyword evidence="5" id="KW-0747">Spliceosome</keyword>
<dbReference type="AlphaFoldDB" id="A0A9W4TSD8"/>
<dbReference type="GO" id="GO:0005682">
    <property type="term" value="C:U5 snRNP"/>
    <property type="evidence" value="ECO:0007669"/>
    <property type="project" value="TreeGrafter"/>
</dbReference>
<evidence type="ECO:0000313" key="11">
    <source>
        <dbReference type="Proteomes" id="UP001152885"/>
    </source>
</evidence>
<evidence type="ECO:0000256" key="2">
    <source>
        <dbReference type="ARBA" id="ARBA00008137"/>
    </source>
</evidence>
<dbReference type="Pfam" id="PF02840">
    <property type="entry name" value="Prp18"/>
    <property type="match status" value="1"/>
</dbReference>
<dbReference type="Gene3D" id="1.20.940.10">
    <property type="entry name" value="Functional domain of the splicing factor Prp18"/>
    <property type="match status" value="1"/>
</dbReference>
<dbReference type="SUPFAM" id="SSF47938">
    <property type="entry name" value="Functional domain of the splicing factor Prp18"/>
    <property type="match status" value="1"/>
</dbReference>
<keyword evidence="6" id="KW-0508">mRNA splicing</keyword>
<evidence type="ECO:0000256" key="7">
    <source>
        <dbReference type="ARBA" id="ARBA00023242"/>
    </source>
</evidence>
<evidence type="ECO:0000313" key="10">
    <source>
        <dbReference type="EMBL" id="CAI5756818.1"/>
    </source>
</evidence>
<dbReference type="GO" id="GO:0046540">
    <property type="term" value="C:U4/U6 x U5 tri-snRNP complex"/>
    <property type="evidence" value="ECO:0007669"/>
    <property type="project" value="TreeGrafter"/>
</dbReference>
<dbReference type="InterPro" id="IPR039979">
    <property type="entry name" value="PRPF18"/>
</dbReference>
<dbReference type="OrthoDB" id="10261918at2759"/>
<sequence>MDFSSSLTKHINEKRKNTKDKKLKKSKKPKIDNCKSVEEEIKPQENEVKESIIDVTIADSNNKSKDDQEMTEEILDSKLAQFNELDDNLTKDDKVKKLTYLLQQKVKNTKYKSWLDKESIIYKDPKLQTITLEMIQEGLNNNIHVILRVYIKQLLQLWQDTFPDDPLLTQTKSGIIKLLYKLRSNKVPQEMLVSLSTIFHYIQLKNFNKANESYMKLSIGNVCWPIGMINVGIHARNNLNKVPSNIMINESTRTWILSVKRLINFAERV</sequence>
<evidence type="ECO:0000256" key="6">
    <source>
        <dbReference type="ARBA" id="ARBA00023187"/>
    </source>
</evidence>
<reference evidence="10" key="1">
    <citation type="submission" date="2022-12" db="EMBL/GenBank/DDBJ databases">
        <authorList>
            <person name="Brejova B."/>
        </authorList>
    </citation>
    <scope>NUCLEOTIDE SEQUENCE</scope>
</reference>
<evidence type="ECO:0000256" key="4">
    <source>
        <dbReference type="ARBA" id="ARBA00022664"/>
    </source>
</evidence>
<accession>A0A9W4TSD8</accession>
<dbReference type="Proteomes" id="UP001152885">
    <property type="component" value="Unassembled WGS sequence"/>
</dbReference>
<dbReference type="GO" id="GO:0071021">
    <property type="term" value="C:U2-type post-spliceosomal complex"/>
    <property type="evidence" value="ECO:0007669"/>
    <property type="project" value="TreeGrafter"/>
</dbReference>
<evidence type="ECO:0000256" key="1">
    <source>
        <dbReference type="ARBA" id="ARBA00004123"/>
    </source>
</evidence>
<evidence type="ECO:0000256" key="3">
    <source>
        <dbReference type="ARBA" id="ARBA00018242"/>
    </source>
</evidence>